<protein>
    <recommendedName>
        <fullName evidence="5">DNA (cytosine-5-)-methyltransferase</fullName>
    </recommendedName>
</protein>
<sequence length="167" mass="17579">MLPTPVAQPSGNSPEAHLRKKPGRAQVTDLAILVENGLLATGGLLPTPQATNATASSTGYGSNLHEVARGMKPGIFGVYGQAIARWEQVLGREAPAPTVPPTREGGRARLSTKFVEWLMGLPEGHVTGEDLGLTREQQLRLLGNGVVPQQGAAAIYQLTKITIEEAA</sequence>
<reference evidence="3 4" key="1">
    <citation type="submission" date="2015-10" db="EMBL/GenBank/DDBJ databases">
        <title>Draft Genome of Actinomyces odontolyticus subsp. actinosynbacter strain XH001.</title>
        <authorList>
            <person name="Mclean J.S."/>
            <person name="He X."/>
        </authorList>
    </citation>
    <scope>NUCLEOTIDE SEQUENCE [LARGE SCALE GENOMIC DNA]</scope>
    <source>
        <strain evidence="3 4">XH001</strain>
    </source>
</reference>
<dbReference type="Proteomes" id="UP000054686">
    <property type="component" value="Unassembled WGS sequence"/>
</dbReference>
<accession>A0A0V8RQC0</accession>
<dbReference type="EMBL" id="LLVT01000004">
    <property type="protein sequence ID" value="KSW10217.1"/>
    <property type="molecule type" value="Genomic_DNA"/>
</dbReference>
<comment type="caution">
    <text evidence="3">The sequence shown here is derived from an EMBL/GenBank/DDBJ whole genome shotgun (WGS) entry which is preliminary data.</text>
</comment>
<organism evidence="3 4">
    <name type="scientific">Schaalia odontolytica</name>
    <dbReference type="NCBI Taxonomy" id="1660"/>
    <lineage>
        <taxon>Bacteria</taxon>
        <taxon>Bacillati</taxon>
        <taxon>Actinomycetota</taxon>
        <taxon>Actinomycetes</taxon>
        <taxon>Actinomycetales</taxon>
        <taxon>Actinomycetaceae</taxon>
        <taxon>Schaalia</taxon>
    </lineage>
</organism>
<feature type="region of interest" description="Disordered" evidence="1">
    <location>
        <begin position="1"/>
        <end position="22"/>
    </location>
</feature>
<evidence type="ECO:0000313" key="4">
    <source>
        <dbReference type="Proteomes" id="UP000054686"/>
    </source>
</evidence>
<evidence type="ECO:0000256" key="1">
    <source>
        <dbReference type="SAM" id="MobiDB-lite"/>
    </source>
</evidence>
<gene>
    <name evidence="2" type="ORF">APY09_09430</name>
    <name evidence="3" type="ORF">APY09_09540</name>
</gene>
<proteinExistence type="predicted"/>
<dbReference type="AlphaFoldDB" id="A0A0V8RQC0"/>
<name>A0A0V8RQC0_9ACTO</name>
<evidence type="ECO:0008006" key="5">
    <source>
        <dbReference type="Google" id="ProtNLM"/>
    </source>
</evidence>
<evidence type="ECO:0000313" key="2">
    <source>
        <dbReference type="EMBL" id="KSW10217.1"/>
    </source>
</evidence>
<evidence type="ECO:0000313" key="3">
    <source>
        <dbReference type="EMBL" id="KSW10238.1"/>
    </source>
</evidence>
<dbReference type="EMBL" id="LLVT01000004">
    <property type="protein sequence ID" value="KSW10238.1"/>
    <property type="molecule type" value="Genomic_DNA"/>
</dbReference>